<evidence type="ECO:0000256" key="2">
    <source>
        <dbReference type="ARBA" id="ARBA00008072"/>
    </source>
</evidence>
<evidence type="ECO:0000259" key="9">
    <source>
        <dbReference type="SMART" id="SM00829"/>
    </source>
</evidence>
<proteinExistence type="inferred from homology"/>
<evidence type="ECO:0000256" key="1">
    <source>
        <dbReference type="ARBA" id="ARBA00001947"/>
    </source>
</evidence>
<dbReference type="InterPro" id="IPR011032">
    <property type="entry name" value="GroES-like_sf"/>
</dbReference>
<keyword evidence="11" id="KW-1185">Reference proteome</keyword>
<name>A8ZNQ7_ACAM1</name>
<dbReference type="GO" id="GO:0005737">
    <property type="term" value="C:cytoplasm"/>
    <property type="evidence" value="ECO:0007669"/>
    <property type="project" value="TreeGrafter"/>
</dbReference>
<dbReference type="PANTHER" id="PTHR42940:SF8">
    <property type="entry name" value="VACUOLAR PROTEIN SORTING-ASSOCIATED PROTEIN 11"/>
    <property type="match status" value="1"/>
</dbReference>
<dbReference type="SMART" id="SM00829">
    <property type="entry name" value="PKS_ER"/>
    <property type="match status" value="1"/>
</dbReference>
<dbReference type="SUPFAM" id="SSF51735">
    <property type="entry name" value="NAD(P)-binding Rossmann-fold domains"/>
    <property type="match status" value="1"/>
</dbReference>
<dbReference type="Pfam" id="PF08240">
    <property type="entry name" value="ADH_N"/>
    <property type="match status" value="1"/>
</dbReference>
<organism evidence="10 11">
    <name type="scientific">Acaryochloris marina (strain MBIC 11017)</name>
    <dbReference type="NCBI Taxonomy" id="329726"/>
    <lineage>
        <taxon>Bacteria</taxon>
        <taxon>Bacillati</taxon>
        <taxon>Cyanobacteriota</taxon>
        <taxon>Cyanophyceae</taxon>
        <taxon>Acaryochloridales</taxon>
        <taxon>Acaryochloridaceae</taxon>
        <taxon>Acaryochloris</taxon>
    </lineage>
</organism>
<evidence type="ECO:0000256" key="5">
    <source>
        <dbReference type="ARBA" id="ARBA00022833"/>
    </source>
</evidence>
<dbReference type="Gene3D" id="3.40.50.720">
    <property type="entry name" value="NAD(P)-binding Rossmann-like Domain"/>
    <property type="match status" value="1"/>
</dbReference>
<reference evidence="10 11" key="1">
    <citation type="journal article" date="2008" name="Proc. Natl. Acad. Sci. U.S.A.">
        <title>Niche adaptation and genome expansion in the chlorophyll d-producing cyanobacterium Acaryochloris marina.</title>
        <authorList>
            <person name="Swingley W.D."/>
            <person name="Chen M."/>
            <person name="Cheung P.C."/>
            <person name="Conrad A.L."/>
            <person name="Dejesa L.C."/>
            <person name="Hao J."/>
            <person name="Honchak B.M."/>
            <person name="Karbach L.E."/>
            <person name="Kurdoglu A."/>
            <person name="Lahiri S."/>
            <person name="Mastrian S.D."/>
            <person name="Miyashita H."/>
            <person name="Page L."/>
            <person name="Ramakrishna P."/>
            <person name="Satoh S."/>
            <person name="Sattley W.M."/>
            <person name="Shimada Y."/>
            <person name="Taylor H.L."/>
            <person name="Tomo T."/>
            <person name="Tsuchiya T."/>
            <person name="Wang Z.T."/>
            <person name="Raymond J."/>
            <person name="Mimuro M."/>
            <person name="Blankenship R.E."/>
            <person name="Touchman J.W."/>
        </authorList>
    </citation>
    <scope>NUCLEOTIDE SEQUENCE [LARGE SCALE GENOMIC DNA]</scope>
    <source>
        <strain evidence="11">MBIC 11017</strain>
        <plasmid evidence="11">Plasmid pREB4</plasmid>
    </source>
</reference>
<dbReference type="KEGG" id="amr:AM1_D0148"/>
<keyword evidence="4" id="KW-0479">Metal-binding</keyword>
<evidence type="ECO:0000256" key="7">
    <source>
        <dbReference type="ARBA" id="ARBA00049164"/>
    </source>
</evidence>
<keyword evidence="5" id="KW-0862">Zinc</keyword>
<evidence type="ECO:0000256" key="3">
    <source>
        <dbReference type="ARBA" id="ARBA00013190"/>
    </source>
</evidence>
<dbReference type="SUPFAM" id="SSF50129">
    <property type="entry name" value="GroES-like"/>
    <property type="match status" value="1"/>
</dbReference>
<gene>
    <name evidence="10" type="ordered locus">AM1_D0148</name>
</gene>
<accession>A8ZNQ7</accession>
<dbReference type="Proteomes" id="UP000000268">
    <property type="component" value="Plasmid pREB4"/>
</dbReference>
<evidence type="ECO:0000256" key="6">
    <source>
        <dbReference type="ARBA" id="ARBA00023002"/>
    </source>
</evidence>
<sequence length="336" mass="36519">MRAMQLDAPGQLLRLVERPIPTPNPHQLLLRIHICGVCRTDLHIVDGELPDPKLPLILGHQIVGTVIELGEQVTGFKQGDRIGVPWLGRTCNCCRYCLSGRENLCDQARFMGYNLDGGFAEYAVADAQFCFPIPEEYPDQQAAPLLCAGLIGYRSYRMVGKAERIGFYGFGAAAHILIQVANYQGRQIYAFTRPGDMQAQQFARELGAVWSGGSDESPPQSLDAAIIFAPVGSLVPAALTAVTKAGVVVCAGIHMSDIPSFPYKSLWEERSIRSVANLTRQDGEEFLTLAPQIPIQTQVQAFPLSTANEALSALRNGKVTGAVALVMTDESGQKDF</sequence>
<protein>
    <recommendedName>
        <fullName evidence="3">alcohol dehydrogenase</fullName>
        <ecNumber evidence="3">1.1.1.1</ecNumber>
    </recommendedName>
</protein>
<comment type="catalytic activity">
    <reaction evidence="7">
        <text>a secondary alcohol + NAD(+) = a ketone + NADH + H(+)</text>
        <dbReference type="Rhea" id="RHEA:10740"/>
        <dbReference type="ChEBI" id="CHEBI:15378"/>
        <dbReference type="ChEBI" id="CHEBI:17087"/>
        <dbReference type="ChEBI" id="CHEBI:35681"/>
        <dbReference type="ChEBI" id="CHEBI:57540"/>
        <dbReference type="ChEBI" id="CHEBI:57945"/>
        <dbReference type="EC" id="1.1.1.1"/>
    </reaction>
</comment>
<dbReference type="GO" id="GO:0004022">
    <property type="term" value="F:alcohol dehydrogenase (NAD+) activity"/>
    <property type="evidence" value="ECO:0007669"/>
    <property type="project" value="UniProtKB-EC"/>
</dbReference>
<comment type="catalytic activity">
    <reaction evidence="8">
        <text>a primary alcohol + NAD(+) = an aldehyde + NADH + H(+)</text>
        <dbReference type="Rhea" id="RHEA:10736"/>
        <dbReference type="ChEBI" id="CHEBI:15378"/>
        <dbReference type="ChEBI" id="CHEBI:15734"/>
        <dbReference type="ChEBI" id="CHEBI:17478"/>
        <dbReference type="ChEBI" id="CHEBI:57540"/>
        <dbReference type="ChEBI" id="CHEBI:57945"/>
        <dbReference type="EC" id="1.1.1.1"/>
    </reaction>
</comment>
<dbReference type="InterPro" id="IPR014187">
    <property type="entry name" value="ADH_Zn_typ-2"/>
</dbReference>
<feature type="domain" description="Enoyl reductase (ER)" evidence="9">
    <location>
        <begin position="10"/>
        <end position="325"/>
    </location>
</feature>
<dbReference type="OrthoDB" id="9770526at2"/>
<evidence type="ECO:0000256" key="4">
    <source>
        <dbReference type="ARBA" id="ARBA00022723"/>
    </source>
</evidence>
<keyword evidence="6" id="KW-0560">Oxidoreductase</keyword>
<comment type="cofactor">
    <cofactor evidence="1">
        <name>Zn(2+)</name>
        <dbReference type="ChEBI" id="CHEBI:29105"/>
    </cofactor>
</comment>
<dbReference type="CDD" id="cd08298">
    <property type="entry name" value="CAD2"/>
    <property type="match status" value="1"/>
</dbReference>
<dbReference type="NCBIfam" id="TIGR02822">
    <property type="entry name" value="adh_fam_2"/>
    <property type="match status" value="1"/>
</dbReference>
<dbReference type="InterPro" id="IPR013154">
    <property type="entry name" value="ADH-like_N"/>
</dbReference>
<evidence type="ECO:0000313" key="11">
    <source>
        <dbReference type="Proteomes" id="UP000000268"/>
    </source>
</evidence>
<dbReference type="InterPro" id="IPR036291">
    <property type="entry name" value="NAD(P)-bd_dom_sf"/>
</dbReference>
<dbReference type="EC" id="1.1.1.1" evidence="3"/>
<dbReference type="HOGENOM" id="CLU_026673_20_7_3"/>
<evidence type="ECO:0000256" key="8">
    <source>
        <dbReference type="ARBA" id="ARBA00049243"/>
    </source>
</evidence>
<dbReference type="Gene3D" id="3.90.180.10">
    <property type="entry name" value="Medium-chain alcohol dehydrogenases, catalytic domain"/>
    <property type="match status" value="1"/>
</dbReference>
<comment type="similarity">
    <text evidence="2">Belongs to the zinc-containing alcohol dehydrogenase family.</text>
</comment>
<dbReference type="InterPro" id="IPR020843">
    <property type="entry name" value="ER"/>
</dbReference>
<keyword evidence="10" id="KW-0614">Plasmid</keyword>
<dbReference type="RefSeq" id="WP_012167729.1">
    <property type="nucleotide sequence ID" value="NC_009929.1"/>
</dbReference>
<dbReference type="AlphaFoldDB" id="A8ZNQ7"/>
<dbReference type="EMBL" id="CP000841">
    <property type="protein sequence ID" value="ABW32643.1"/>
    <property type="molecule type" value="Genomic_DNA"/>
</dbReference>
<dbReference type="PANTHER" id="PTHR42940">
    <property type="entry name" value="ALCOHOL DEHYDROGENASE 1-RELATED"/>
    <property type="match status" value="1"/>
</dbReference>
<dbReference type="GO" id="GO:0046872">
    <property type="term" value="F:metal ion binding"/>
    <property type="evidence" value="ECO:0007669"/>
    <property type="project" value="UniProtKB-KW"/>
</dbReference>
<evidence type="ECO:0000313" key="10">
    <source>
        <dbReference type="EMBL" id="ABW32643.1"/>
    </source>
</evidence>
<geneLocation type="plasmid" evidence="10 11">
    <name>pREB4</name>
</geneLocation>